<evidence type="ECO:0000256" key="2">
    <source>
        <dbReference type="ARBA" id="ARBA00022692"/>
    </source>
</evidence>
<dbReference type="Proteomes" id="UP000002748">
    <property type="component" value="Unassembled WGS sequence"/>
</dbReference>
<evidence type="ECO:0000313" key="8">
    <source>
        <dbReference type="Proteomes" id="UP000002748"/>
    </source>
</evidence>
<accession>J4UBT0</accession>
<evidence type="ECO:0000313" key="7">
    <source>
        <dbReference type="EMBL" id="EJT48350.1"/>
    </source>
</evidence>
<feature type="compositionally biased region" description="Low complexity" evidence="5">
    <location>
        <begin position="386"/>
        <end position="403"/>
    </location>
</feature>
<dbReference type="KEGG" id="tasa:A1Q1_02633"/>
<keyword evidence="4 6" id="KW-0472">Membrane</keyword>
<evidence type="ECO:0000256" key="1">
    <source>
        <dbReference type="ARBA" id="ARBA00004167"/>
    </source>
</evidence>
<keyword evidence="2 6" id="KW-0812">Transmembrane</keyword>
<comment type="caution">
    <text evidence="7">The sequence shown here is derived from an EMBL/GenBank/DDBJ whole genome shotgun (WGS) entry which is preliminary data.</text>
</comment>
<dbReference type="RefSeq" id="XP_014179369.1">
    <property type="nucleotide sequence ID" value="XM_014323894.1"/>
</dbReference>
<dbReference type="GeneID" id="25986146"/>
<sequence length="670" mass="72543">MALAQRSSADETWHDGVSVISPPANFVRELSGIDPMITSHLAQQFLSTAFDNVGNPLPGVNSSDWQINFTGFNKSITKPQFQFQYNGIGVDFTTRVFGASESSLLSDLVTTFRTDTTPSKSVEADTRWIASTRMTVVTNMTEAPQATWHALIRFPPSMWLTIDSISVYYKLPLSPDEKLTMTEYDPGSGETGDDNPVITPVSVNGSSEPWLSNALSGTRDPLMGNFTDDLEELTKSTGHVVTLPQNISFVSVLGTRYLQPGYGGECRIVFDPPLDSGWGPNGGIKPPYMSFHTGNPKGVNISYAMDWKQPVDQIPRTGSPQPNNGTDRVKFVHLLDWQLDPEIRYKFAIVNGTRGTANETRPDLPTTCTFDSIQLWKAGPIKPENASTAATGGDASTTSTAASDDAEAASAAAISGRKGLSGGAIAGIVVGVVLGLLALVALAIWAIRRRRRRRDHSEVLDEKIQDDTAVSPYVAPTGDGTIEDNMSGIEADSKAPRAPPDGAQRQRIVHHEEDAGSLSDDDIDVDILPPVYREEWNEPGSRNRRRRPTGPRPSRTPSLSRRQDITSEEIKYLGPPVTTPTPSSNQAHHGDFTTEELKYLGHPGGASSPGISSEEASGAETTEHLLKDNSDPRLADRSSPSSDEKPQPQQPLSRQQKGKGVMDGEKSPLS</sequence>
<dbReference type="VEuPathDB" id="FungiDB:A1Q1_02633"/>
<evidence type="ECO:0000256" key="3">
    <source>
        <dbReference type="ARBA" id="ARBA00022989"/>
    </source>
</evidence>
<feature type="region of interest" description="Disordered" evidence="5">
    <location>
        <begin position="381"/>
        <end position="403"/>
    </location>
</feature>
<protein>
    <submittedName>
        <fullName evidence="7">Uncharacterized protein</fullName>
    </submittedName>
</protein>
<feature type="transmembrane region" description="Helical" evidence="6">
    <location>
        <begin position="424"/>
        <end position="447"/>
    </location>
</feature>
<feature type="compositionally biased region" description="Basic and acidic residues" evidence="5">
    <location>
        <begin position="660"/>
        <end position="670"/>
    </location>
</feature>
<reference evidence="7 8" key="1">
    <citation type="journal article" date="2012" name="Eukaryot. Cell">
        <title>Draft genome sequence of CBS 2479, the standard type strain of Trichosporon asahii.</title>
        <authorList>
            <person name="Yang R.Y."/>
            <person name="Li H.T."/>
            <person name="Zhu H."/>
            <person name="Zhou G.P."/>
            <person name="Wang M."/>
            <person name="Wang L."/>
        </authorList>
    </citation>
    <scope>NUCLEOTIDE SEQUENCE [LARGE SCALE GENOMIC DNA]</scope>
    <source>
        <strain evidence="8">ATCC 90039 / CBS 2479 / JCM 2466 / KCTC 7840 / NCYC 2677 / UAMH 7654</strain>
    </source>
</reference>
<proteinExistence type="predicted"/>
<organism evidence="7 8">
    <name type="scientific">Trichosporon asahii var. asahii (strain ATCC 90039 / CBS 2479 / JCM 2466 / KCTC 7840 / NBRC 103889/ NCYC 2677 / UAMH 7654)</name>
    <name type="common">Yeast</name>
    <dbReference type="NCBI Taxonomy" id="1186058"/>
    <lineage>
        <taxon>Eukaryota</taxon>
        <taxon>Fungi</taxon>
        <taxon>Dikarya</taxon>
        <taxon>Basidiomycota</taxon>
        <taxon>Agaricomycotina</taxon>
        <taxon>Tremellomycetes</taxon>
        <taxon>Trichosporonales</taxon>
        <taxon>Trichosporonaceae</taxon>
        <taxon>Trichosporon</taxon>
    </lineage>
</organism>
<dbReference type="AlphaFoldDB" id="J4UBT0"/>
<dbReference type="PANTHER" id="PTHR15549">
    <property type="entry name" value="PAIRED IMMUNOGLOBULIN-LIKE TYPE 2 RECEPTOR"/>
    <property type="match status" value="1"/>
</dbReference>
<feature type="compositionally biased region" description="Basic and acidic residues" evidence="5">
    <location>
        <begin position="561"/>
        <end position="571"/>
    </location>
</feature>
<evidence type="ECO:0000256" key="6">
    <source>
        <dbReference type="SAM" id="Phobius"/>
    </source>
</evidence>
<dbReference type="GO" id="GO:0016020">
    <property type="term" value="C:membrane"/>
    <property type="evidence" value="ECO:0007669"/>
    <property type="project" value="UniProtKB-SubCell"/>
</dbReference>
<dbReference type="GO" id="GO:0071944">
    <property type="term" value="C:cell periphery"/>
    <property type="evidence" value="ECO:0007669"/>
    <property type="project" value="UniProtKB-ARBA"/>
</dbReference>
<comment type="subcellular location">
    <subcellularLocation>
        <location evidence="1">Membrane</location>
        <topology evidence="1">Single-pass membrane protein</topology>
    </subcellularLocation>
</comment>
<feature type="compositionally biased region" description="Low complexity" evidence="5">
    <location>
        <begin position="605"/>
        <end position="620"/>
    </location>
</feature>
<evidence type="ECO:0000256" key="5">
    <source>
        <dbReference type="SAM" id="MobiDB-lite"/>
    </source>
</evidence>
<feature type="compositionally biased region" description="Basic and acidic residues" evidence="5">
    <location>
        <begin position="588"/>
        <end position="599"/>
    </location>
</feature>
<feature type="region of interest" description="Disordered" evidence="5">
    <location>
        <begin position="531"/>
        <end position="670"/>
    </location>
</feature>
<evidence type="ECO:0000256" key="4">
    <source>
        <dbReference type="ARBA" id="ARBA00023136"/>
    </source>
</evidence>
<dbReference type="InterPro" id="IPR051694">
    <property type="entry name" value="Immunoregulatory_rcpt-like"/>
</dbReference>
<gene>
    <name evidence="7" type="ORF">A1Q1_02633</name>
</gene>
<keyword evidence="3 6" id="KW-1133">Transmembrane helix</keyword>
<dbReference type="EMBL" id="ALBS01000206">
    <property type="protein sequence ID" value="EJT48350.1"/>
    <property type="molecule type" value="Genomic_DNA"/>
</dbReference>
<feature type="compositionally biased region" description="Basic and acidic residues" evidence="5">
    <location>
        <begin position="621"/>
        <end position="646"/>
    </location>
</feature>
<feature type="region of interest" description="Disordered" evidence="5">
    <location>
        <begin position="470"/>
        <end position="507"/>
    </location>
</feature>
<dbReference type="HOGENOM" id="CLU_410035_0_0_1"/>
<name>J4UBT0_TRIAS</name>